<dbReference type="EMBL" id="QJSW01000006">
    <property type="protein sequence ID" value="PYE49186.1"/>
    <property type="molecule type" value="Genomic_DNA"/>
</dbReference>
<dbReference type="PROSITE" id="PS50885">
    <property type="entry name" value="HAMP"/>
    <property type="match status" value="1"/>
</dbReference>
<dbReference type="Pfam" id="PF00672">
    <property type="entry name" value="HAMP"/>
    <property type="match status" value="1"/>
</dbReference>
<dbReference type="InterPro" id="IPR003661">
    <property type="entry name" value="HisK_dim/P_dom"/>
</dbReference>
<keyword evidence="4" id="KW-1003">Cell membrane</keyword>
<evidence type="ECO:0000256" key="4">
    <source>
        <dbReference type="ARBA" id="ARBA00022475"/>
    </source>
</evidence>
<keyword evidence="13 14" id="KW-0472">Membrane</keyword>
<evidence type="ECO:0000256" key="12">
    <source>
        <dbReference type="ARBA" id="ARBA00023012"/>
    </source>
</evidence>
<dbReference type="EC" id="2.7.13.3" evidence="3"/>
<dbReference type="PANTHER" id="PTHR45528:SF1">
    <property type="entry name" value="SENSOR HISTIDINE KINASE CPXA"/>
    <property type="match status" value="1"/>
</dbReference>
<dbReference type="CDD" id="cd06225">
    <property type="entry name" value="HAMP"/>
    <property type="match status" value="1"/>
</dbReference>
<dbReference type="GO" id="GO:0000155">
    <property type="term" value="F:phosphorelay sensor kinase activity"/>
    <property type="evidence" value="ECO:0007669"/>
    <property type="project" value="InterPro"/>
</dbReference>
<dbReference type="SUPFAM" id="SSF55874">
    <property type="entry name" value="ATPase domain of HSP90 chaperone/DNA topoisomerase II/histidine kinase"/>
    <property type="match status" value="1"/>
</dbReference>
<dbReference type="SMART" id="SM00388">
    <property type="entry name" value="HisKA"/>
    <property type="match status" value="1"/>
</dbReference>
<dbReference type="GO" id="GO:0005886">
    <property type="term" value="C:plasma membrane"/>
    <property type="evidence" value="ECO:0007669"/>
    <property type="project" value="UniProtKB-SubCell"/>
</dbReference>
<keyword evidence="9 16" id="KW-0418">Kinase</keyword>
<feature type="transmembrane region" description="Helical" evidence="14">
    <location>
        <begin position="148"/>
        <end position="169"/>
    </location>
</feature>
<accession>A0A2V4W3R9</accession>
<evidence type="ECO:0000256" key="1">
    <source>
        <dbReference type="ARBA" id="ARBA00000085"/>
    </source>
</evidence>
<keyword evidence="11 14" id="KW-1133">Transmembrane helix</keyword>
<dbReference type="Proteomes" id="UP000509327">
    <property type="component" value="Chromosome"/>
</dbReference>
<keyword evidence="8" id="KW-0547">Nucleotide-binding</keyword>
<dbReference type="SUPFAM" id="SSF47384">
    <property type="entry name" value="Homodimeric domain of signal transducing histidine kinase"/>
    <property type="match status" value="1"/>
</dbReference>
<reference evidence="16 18" key="1">
    <citation type="submission" date="2018-06" db="EMBL/GenBank/DDBJ databases">
        <title>Genomic Encyclopedia of Type Strains, Phase III (KMG-III): the genomes of soil and plant-associated and newly described type strains.</title>
        <authorList>
            <person name="Whitman W."/>
        </authorList>
    </citation>
    <scope>NUCLEOTIDE SEQUENCE [LARGE SCALE GENOMIC DNA]</scope>
    <source>
        <strain evidence="16 18">CECT 7022</strain>
    </source>
</reference>
<dbReference type="SMART" id="SM00304">
    <property type="entry name" value="HAMP"/>
    <property type="match status" value="1"/>
</dbReference>
<evidence type="ECO:0000256" key="3">
    <source>
        <dbReference type="ARBA" id="ARBA00012438"/>
    </source>
</evidence>
<dbReference type="EMBL" id="CP054614">
    <property type="protein sequence ID" value="QKS55421.1"/>
    <property type="molecule type" value="Genomic_DNA"/>
</dbReference>
<evidence type="ECO:0000256" key="14">
    <source>
        <dbReference type="SAM" id="Phobius"/>
    </source>
</evidence>
<evidence type="ECO:0000256" key="13">
    <source>
        <dbReference type="ARBA" id="ARBA00023136"/>
    </source>
</evidence>
<evidence type="ECO:0000256" key="7">
    <source>
        <dbReference type="ARBA" id="ARBA00022692"/>
    </source>
</evidence>
<dbReference type="RefSeq" id="WP_110896712.1">
    <property type="nucleotide sequence ID" value="NZ_CP054614.1"/>
</dbReference>
<keyword evidence="6" id="KW-0808">Transferase</keyword>
<evidence type="ECO:0000313" key="18">
    <source>
        <dbReference type="Proteomes" id="UP000247790"/>
    </source>
</evidence>
<name>A0A2V4W3R9_PAEBA</name>
<proteinExistence type="predicted"/>
<dbReference type="OrthoDB" id="335833at2"/>
<dbReference type="InterPro" id="IPR003660">
    <property type="entry name" value="HAMP_dom"/>
</dbReference>
<reference evidence="17 19" key="2">
    <citation type="submission" date="2020-06" db="EMBL/GenBank/DDBJ databases">
        <title>Complete genome of Paenibacillus barcinonensis KACC11450.</title>
        <authorList>
            <person name="Kim M."/>
            <person name="Park Y.-J."/>
            <person name="Shin J.-H."/>
        </authorList>
    </citation>
    <scope>NUCLEOTIDE SEQUENCE [LARGE SCALE GENOMIC DNA]</scope>
    <source>
        <strain evidence="17 19">KACC11450</strain>
    </source>
</reference>
<gene>
    <name evidence="16" type="ORF">DFQ00_106167</name>
    <name evidence="17" type="ORF">HUB98_03230</name>
</gene>
<sequence>MAHRKFTLNQKLALLIVVAAMLSGIVFLTLQKISTNLIDSYMSSDEYYQETSARYIKRFSQYVSVNELASTDRKAFGDWVRKENYIMLTIFKDQMLQYDSNYTAADEVAYGKEEVTQYLQNHSHPIKFSDGEGRVIIDGFYSSRYYDLAFTAELIGATCIFLMVVLLGIRRSLRYLRQINREIHMLEGGELDYQMTVKGHDEIALIAESIEELRKAFLDKLEAIEKLQAESRSLVTEMSHDMRTPLTSLIMYLEFAKQEDIQRETEQGRYVANAYGKALQLKTLSDNLFDYFLLDKEQVADLESVAVKEVIYDLISDQMSILHQEQFRVRITGELPDTFIQVNMEELGRIFDNIMSNLLKYADPQEEIDITFVSDQETFEIHFSNRIKPADNTADSTGLGERSITRMMSRMQGQFHSSHENLNYRTVLRFWNTRIQYADQHYE</sequence>
<evidence type="ECO:0000256" key="6">
    <source>
        <dbReference type="ARBA" id="ARBA00022679"/>
    </source>
</evidence>
<comment type="subcellular location">
    <subcellularLocation>
        <location evidence="2">Cell membrane</location>
        <topology evidence="2">Multi-pass membrane protein</topology>
    </subcellularLocation>
</comment>
<keyword evidence="7 14" id="KW-0812">Transmembrane</keyword>
<keyword evidence="19" id="KW-1185">Reference proteome</keyword>
<dbReference type="CDD" id="cd00082">
    <property type="entry name" value="HisKA"/>
    <property type="match status" value="1"/>
</dbReference>
<protein>
    <recommendedName>
        <fullName evidence="3">histidine kinase</fullName>
        <ecNumber evidence="3">2.7.13.3</ecNumber>
    </recommendedName>
</protein>
<organism evidence="16 18">
    <name type="scientific">Paenibacillus barcinonensis</name>
    <dbReference type="NCBI Taxonomy" id="198119"/>
    <lineage>
        <taxon>Bacteria</taxon>
        <taxon>Bacillati</taxon>
        <taxon>Bacillota</taxon>
        <taxon>Bacilli</taxon>
        <taxon>Bacillales</taxon>
        <taxon>Paenibacillaceae</taxon>
        <taxon>Paenibacillus</taxon>
    </lineage>
</organism>
<dbReference type="Pfam" id="PF00512">
    <property type="entry name" value="HisKA"/>
    <property type="match status" value="1"/>
</dbReference>
<dbReference type="AlphaFoldDB" id="A0A2V4W3R9"/>
<dbReference type="Proteomes" id="UP000247790">
    <property type="component" value="Unassembled WGS sequence"/>
</dbReference>
<evidence type="ECO:0000256" key="11">
    <source>
        <dbReference type="ARBA" id="ARBA00022989"/>
    </source>
</evidence>
<dbReference type="InterPro" id="IPR050398">
    <property type="entry name" value="HssS/ArlS-like"/>
</dbReference>
<dbReference type="InterPro" id="IPR036097">
    <property type="entry name" value="HisK_dim/P_sf"/>
</dbReference>
<evidence type="ECO:0000256" key="5">
    <source>
        <dbReference type="ARBA" id="ARBA00022553"/>
    </source>
</evidence>
<evidence type="ECO:0000256" key="8">
    <source>
        <dbReference type="ARBA" id="ARBA00022741"/>
    </source>
</evidence>
<evidence type="ECO:0000313" key="16">
    <source>
        <dbReference type="EMBL" id="PYE49186.1"/>
    </source>
</evidence>
<keyword evidence="10" id="KW-0067">ATP-binding</keyword>
<dbReference type="Gene3D" id="3.30.565.10">
    <property type="entry name" value="Histidine kinase-like ATPase, C-terminal domain"/>
    <property type="match status" value="1"/>
</dbReference>
<evidence type="ECO:0000259" key="15">
    <source>
        <dbReference type="PROSITE" id="PS50885"/>
    </source>
</evidence>
<dbReference type="GO" id="GO:0005524">
    <property type="term" value="F:ATP binding"/>
    <property type="evidence" value="ECO:0007669"/>
    <property type="project" value="UniProtKB-KW"/>
</dbReference>
<feature type="domain" description="HAMP" evidence="15">
    <location>
        <begin position="170"/>
        <end position="222"/>
    </location>
</feature>
<keyword evidence="12" id="KW-0902">Two-component regulatory system</keyword>
<evidence type="ECO:0000313" key="17">
    <source>
        <dbReference type="EMBL" id="QKS55421.1"/>
    </source>
</evidence>
<evidence type="ECO:0000313" key="19">
    <source>
        <dbReference type="Proteomes" id="UP000509327"/>
    </source>
</evidence>
<dbReference type="PANTHER" id="PTHR45528">
    <property type="entry name" value="SENSOR HISTIDINE KINASE CPXA"/>
    <property type="match status" value="1"/>
</dbReference>
<evidence type="ECO:0000256" key="9">
    <source>
        <dbReference type="ARBA" id="ARBA00022777"/>
    </source>
</evidence>
<dbReference type="Gene3D" id="6.10.340.10">
    <property type="match status" value="1"/>
</dbReference>
<keyword evidence="5" id="KW-0597">Phosphoprotein</keyword>
<feature type="transmembrane region" description="Helical" evidence="14">
    <location>
        <begin position="12"/>
        <end position="30"/>
    </location>
</feature>
<dbReference type="InterPro" id="IPR036890">
    <property type="entry name" value="HATPase_C_sf"/>
</dbReference>
<dbReference type="Gene3D" id="1.10.287.130">
    <property type="match status" value="1"/>
</dbReference>
<evidence type="ECO:0000256" key="10">
    <source>
        <dbReference type="ARBA" id="ARBA00022840"/>
    </source>
</evidence>
<comment type="catalytic activity">
    <reaction evidence="1">
        <text>ATP + protein L-histidine = ADP + protein N-phospho-L-histidine.</text>
        <dbReference type="EC" id="2.7.13.3"/>
    </reaction>
</comment>
<evidence type="ECO:0000256" key="2">
    <source>
        <dbReference type="ARBA" id="ARBA00004651"/>
    </source>
</evidence>